<protein>
    <submittedName>
        <fullName evidence="1">Uncharacterized protein</fullName>
    </submittedName>
</protein>
<proteinExistence type="predicted"/>
<dbReference type="EMBL" id="LSSL01002322">
    <property type="protein sequence ID" value="OLY81599.1"/>
    <property type="molecule type" value="Genomic_DNA"/>
</dbReference>
<evidence type="ECO:0000313" key="1">
    <source>
        <dbReference type="EMBL" id="OLY81599.1"/>
    </source>
</evidence>
<accession>A0A1R0GXI3</accession>
<gene>
    <name evidence="1" type="ORF">AYI68_g4294</name>
</gene>
<comment type="caution">
    <text evidence="1">The sequence shown here is derived from an EMBL/GenBank/DDBJ whole genome shotgun (WGS) entry which is preliminary data.</text>
</comment>
<evidence type="ECO:0000313" key="2">
    <source>
        <dbReference type="Proteomes" id="UP000187455"/>
    </source>
</evidence>
<organism evidence="1 2">
    <name type="scientific">Smittium mucronatum</name>
    <dbReference type="NCBI Taxonomy" id="133383"/>
    <lineage>
        <taxon>Eukaryota</taxon>
        <taxon>Fungi</taxon>
        <taxon>Fungi incertae sedis</taxon>
        <taxon>Zoopagomycota</taxon>
        <taxon>Kickxellomycotina</taxon>
        <taxon>Harpellomycetes</taxon>
        <taxon>Harpellales</taxon>
        <taxon>Legeriomycetaceae</taxon>
        <taxon>Smittium</taxon>
    </lineage>
</organism>
<reference evidence="1 2" key="1">
    <citation type="journal article" date="2016" name="Mol. Biol. Evol.">
        <title>Genome-Wide Survey of Gut Fungi (Harpellales) Reveals the First Horizontally Transferred Ubiquitin Gene from a Mosquito Host.</title>
        <authorList>
            <person name="Wang Y."/>
            <person name="White M.M."/>
            <person name="Kvist S."/>
            <person name="Moncalvo J.M."/>
        </authorList>
    </citation>
    <scope>NUCLEOTIDE SEQUENCE [LARGE SCALE GENOMIC DNA]</scope>
    <source>
        <strain evidence="1 2">ALG-7-W6</strain>
    </source>
</reference>
<keyword evidence="2" id="KW-1185">Reference proteome</keyword>
<dbReference type="AlphaFoldDB" id="A0A1R0GXI3"/>
<sequence length="73" mass="8100">MPSMEPYISDGTEGSSISNIYGLNGANMEIIIYFLDHMSLSATGTSSVFDHGNFGSKIIIFYLSENKHWFLMA</sequence>
<dbReference type="Proteomes" id="UP000187455">
    <property type="component" value="Unassembled WGS sequence"/>
</dbReference>
<name>A0A1R0GXI3_9FUNG</name>